<evidence type="ECO:0000313" key="3">
    <source>
        <dbReference type="Proteomes" id="UP000077255"/>
    </source>
</evidence>
<reference evidence="2 3" key="1">
    <citation type="submission" date="2016-02" db="EMBL/GenBank/DDBJ databases">
        <title>Complete genome sequencing and analysis of ATSB10, Dyella thiooxydans isolated from rhizosphere soil of sunflower (Helianthus annuus L.).</title>
        <authorList>
            <person name="Lee Y."/>
            <person name="Hwangbo K."/>
            <person name="Chung H."/>
            <person name="Yoo J."/>
            <person name="Kim K.Y."/>
            <person name="Sa T.M."/>
            <person name="Um Y."/>
            <person name="Madhaiyan M."/>
        </authorList>
    </citation>
    <scope>NUCLEOTIDE SEQUENCE [LARGE SCALE GENOMIC DNA]</scope>
    <source>
        <strain evidence="2 3">ATSB10</strain>
    </source>
</reference>
<dbReference type="RefSeq" id="WP_063673964.1">
    <property type="nucleotide sequence ID" value="NZ_CP014841.1"/>
</dbReference>
<dbReference type="PATRIC" id="fig|445710.3.peg.3539"/>
<accession>A0A160N5D2</accession>
<dbReference type="PANTHER" id="PTHR45947">
    <property type="entry name" value="SULFOQUINOVOSYL TRANSFERASE SQD2"/>
    <property type="match status" value="1"/>
</dbReference>
<dbReference type="EMBL" id="CP014841">
    <property type="protein sequence ID" value="AND70994.1"/>
    <property type="molecule type" value="Genomic_DNA"/>
</dbReference>
<evidence type="ECO:0000313" key="2">
    <source>
        <dbReference type="EMBL" id="AND70994.1"/>
    </source>
</evidence>
<protein>
    <recommendedName>
        <fullName evidence="1">Glycosyltransferase subfamily 4-like N-terminal domain-containing protein</fullName>
    </recommendedName>
</protein>
<dbReference type="SUPFAM" id="SSF53756">
    <property type="entry name" value="UDP-Glycosyltransferase/glycogen phosphorylase"/>
    <property type="match status" value="1"/>
</dbReference>
<dbReference type="AlphaFoldDB" id="A0A160N5D2"/>
<dbReference type="Pfam" id="PF13692">
    <property type="entry name" value="Glyco_trans_1_4"/>
    <property type="match status" value="1"/>
</dbReference>
<dbReference type="InterPro" id="IPR050194">
    <property type="entry name" value="Glycosyltransferase_grp1"/>
</dbReference>
<dbReference type="PANTHER" id="PTHR45947:SF15">
    <property type="entry name" value="TEICHURONIC ACID BIOSYNTHESIS GLYCOSYLTRANSFERASE TUAC-RELATED"/>
    <property type="match status" value="1"/>
</dbReference>
<dbReference type="Proteomes" id="UP000077255">
    <property type="component" value="Chromosome"/>
</dbReference>
<dbReference type="STRING" id="445710.ATSB10_35400"/>
<evidence type="ECO:0000259" key="1">
    <source>
        <dbReference type="Pfam" id="PF13579"/>
    </source>
</evidence>
<dbReference type="Pfam" id="PF13579">
    <property type="entry name" value="Glyco_trans_4_4"/>
    <property type="match status" value="1"/>
</dbReference>
<feature type="domain" description="Glycosyltransferase subfamily 4-like N-terminal" evidence="1">
    <location>
        <begin position="27"/>
        <end position="187"/>
    </location>
</feature>
<sequence length="394" mass="42792">MSLRILVLTNLFPTRWDPHRGAFNRQQFERLGQRHEVEVITAVPLPERLRGRGAGEPLKIAGLRLRTFVFVYLPRVARSLHALFWAVSLLAQQGWHLLRGRYDCVLASWAYPDAAAAGWLARRMGWPYVVKVHGSDLNVQAEDPARRPQIRKALVEARAVVAVSRALADKAVALGVAPARVHVVYNGVDHARFSPGSQPEARRRLDLPGDVPVLLYVGNLKASKGCMDLLEAFAPVAEARPGAQLVFVGAGECRDALRARADELGLGAAVRLVGATPHADLPDWFRSATLLCLPSHNEGVPNVVLEAMACGIPVVATRVGGIPEVVPGEAGLLVPVRDRDALAEALVEAIALPWDTGRILEHARQFSWERNLQSLSDILEAAAADSPLPTSLPT</sequence>
<dbReference type="GO" id="GO:0016757">
    <property type="term" value="F:glycosyltransferase activity"/>
    <property type="evidence" value="ECO:0007669"/>
    <property type="project" value="UniProtKB-ARBA"/>
</dbReference>
<name>A0A160N5D2_9GAMM</name>
<dbReference type="OrthoDB" id="258796at2"/>
<organism evidence="2 3">
    <name type="scientific">Dyella thiooxydans</name>
    <dbReference type="NCBI Taxonomy" id="445710"/>
    <lineage>
        <taxon>Bacteria</taxon>
        <taxon>Pseudomonadati</taxon>
        <taxon>Pseudomonadota</taxon>
        <taxon>Gammaproteobacteria</taxon>
        <taxon>Lysobacterales</taxon>
        <taxon>Rhodanobacteraceae</taxon>
        <taxon>Dyella</taxon>
    </lineage>
</organism>
<keyword evidence="3" id="KW-1185">Reference proteome</keyword>
<dbReference type="CDD" id="cd03798">
    <property type="entry name" value="GT4_WlbH-like"/>
    <property type="match status" value="1"/>
</dbReference>
<gene>
    <name evidence="2" type="ORF">ATSB10_35400</name>
</gene>
<dbReference type="KEGG" id="dtx:ATSB10_35400"/>
<dbReference type="Gene3D" id="3.40.50.2000">
    <property type="entry name" value="Glycogen Phosphorylase B"/>
    <property type="match status" value="2"/>
</dbReference>
<proteinExistence type="predicted"/>
<dbReference type="InterPro" id="IPR028098">
    <property type="entry name" value="Glyco_trans_4-like_N"/>
</dbReference>